<keyword evidence="3" id="KW-1185">Reference proteome</keyword>
<feature type="signal peptide" evidence="1">
    <location>
        <begin position="1"/>
        <end position="29"/>
    </location>
</feature>
<evidence type="ECO:0000256" key="1">
    <source>
        <dbReference type="SAM" id="SignalP"/>
    </source>
</evidence>
<dbReference type="RefSeq" id="WP_379914034.1">
    <property type="nucleotide sequence ID" value="NZ_JBHUDD010000041.1"/>
</dbReference>
<keyword evidence="1" id="KW-0732">Signal</keyword>
<organism evidence="2 3">
    <name type="scientific">Lacimonas salitolerans</name>
    <dbReference type="NCBI Taxonomy" id="1323750"/>
    <lineage>
        <taxon>Bacteria</taxon>
        <taxon>Pseudomonadati</taxon>
        <taxon>Pseudomonadota</taxon>
        <taxon>Alphaproteobacteria</taxon>
        <taxon>Rhodobacterales</taxon>
        <taxon>Paracoccaceae</taxon>
        <taxon>Lacimonas</taxon>
    </lineage>
</organism>
<comment type="caution">
    <text evidence="2">The sequence shown here is derived from an EMBL/GenBank/DDBJ whole genome shotgun (WGS) entry which is preliminary data.</text>
</comment>
<reference evidence="3" key="1">
    <citation type="journal article" date="2019" name="Int. J. Syst. Evol. Microbiol.">
        <title>The Global Catalogue of Microorganisms (GCM) 10K type strain sequencing project: providing services to taxonomists for standard genome sequencing and annotation.</title>
        <authorList>
            <consortium name="The Broad Institute Genomics Platform"/>
            <consortium name="The Broad Institute Genome Sequencing Center for Infectious Disease"/>
            <person name="Wu L."/>
            <person name="Ma J."/>
        </authorList>
    </citation>
    <scope>NUCLEOTIDE SEQUENCE [LARGE SCALE GENOMIC DNA]</scope>
    <source>
        <strain evidence="3">CGMCC 1.12477</strain>
    </source>
</reference>
<feature type="chain" id="PRO_5047305364" evidence="1">
    <location>
        <begin position="30"/>
        <end position="106"/>
    </location>
</feature>
<sequence>MTVAPLVSEARLPHPLLPLALVVALAACAQFPELDTQTNDIDPNAPYPALVPLEPLVAQADAPRITDADTSATEARVAGLRGRADRLRRTGIDAASRARLQQTVAR</sequence>
<proteinExistence type="predicted"/>
<name>A0ABW4EDL1_9RHOB</name>
<protein>
    <submittedName>
        <fullName evidence="2">Uncharacterized protein</fullName>
    </submittedName>
</protein>
<gene>
    <name evidence="2" type="ORF">ACFTOW_05905</name>
</gene>
<accession>A0ABW4EDL1</accession>
<evidence type="ECO:0000313" key="2">
    <source>
        <dbReference type="EMBL" id="MFD1508930.1"/>
    </source>
</evidence>
<dbReference type="EMBL" id="JBHUDD010000041">
    <property type="protein sequence ID" value="MFD1508930.1"/>
    <property type="molecule type" value="Genomic_DNA"/>
</dbReference>
<evidence type="ECO:0000313" key="3">
    <source>
        <dbReference type="Proteomes" id="UP001597186"/>
    </source>
</evidence>
<dbReference type="Proteomes" id="UP001597186">
    <property type="component" value="Unassembled WGS sequence"/>
</dbReference>